<proteinExistence type="predicted"/>
<sequence>MNLQHRIDLLVQLGKYIRHNEAGWQEAKLKAALANAWFTPEFIDIAAENITENFLGAESLKEVASRYDIPETTTTPKTVGIVMAGNIPMVGFHDWLCVFLSGHHSLLKFSSKDDVLIKHLLGKLYEWEPAVRHNTGFAEILKGCDAYIATGSDNSARYFDYYFSRYPHIIRHNRTSVAILDGTEKPEELVSLADDTHQYFGLGCRNVTKLYVPRQYDFVPLLDAMKKYSHFFEHHKYKNNYDYQLAILLLNNQFYMTNGSVILAENTALFSPISQLYYEFYEDKDAVVSALSRNNSVQCIVGHGHTPFGQAQSPAWEEYADGVNTMAFLLTLEQHLRRP</sequence>
<keyword evidence="2" id="KW-1185">Reference proteome</keyword>
<dbReference type="Proteomes" id="UP000765802">
    <property type="component" value="Unassembled WGS sequence"/>
</dbReference>
<evidence type="ECO:0000313" key="2">
    <source>
        <dbReference type="Proteomes" id="UP000765802"/>
    </source>
</evidence>
<comment type="caution">
    <text evidence="1">The sequence shown here is derived from an EMBL/GenBank/DDBJ whole genome shotgun (WGS) entry which is preliminary data.</text>
</comment>
<organism evidence="1 2">
    <name type="scientific">Flavihumibacter stibioxidans</name>
    <dbReference type="NCBI Taxonomy" id="1834163"/>
    <lineage>
        <taxon>Bacteria</taxon>
        <taxon>Pseudomonadati</taxon>
        <taxon>Bacteroidota</taxon>
        <taxon>Chitinophagia</taxon>
        <taxon>Chitinophagales</taxon>
        <taxon>Chitinophagaceae</taxon>
        <taxon>Flavihumibacter</taxon>
    </lineage>
</organism>
<protein>
    <submittedName>
        <fullName evidence="1">Acyl-CoA reductase</fullName>
    </submittedName>
</protein>
<dbReference type="EMBL" id="MBUA01000028">
    <property type="protein sequence ID" value="MBC6492626.1"/>
    <property type="molecule type" value="Genomic_DNA"/>
</dbReference>
<name>A0ABR7MCD6_9BACT</name>
<gene>
    <name evidence="1" type="ORF">BC349_16310</name>
</gene>
<reference evidence="1 2" key="1">
    <citation type="submission" date="2016-07" db="EMBL/GenBank/DDBJ databases">
        <title>Genome analysis of Flavihumibacter stibioxidans YS-17.</title>
        <authorList>
            <person name="Shi K."/>
            <person name="Han Y."/>
            <person name="Wang G."/>
        </authorList>
    </citation>
    <scope>NUCLEOTIDE SEQUENCE [LARGE SCALE GENOMIC DNA]</scope>
    <source>
        <strain evidence="1 2">YS-17</strain>
    </source>
</reference>
<evidence type="ECO:0000313" key="1">
    <source>
        <dbReference type="EMBL" id="MBC6492626.1"/>
    </source>
</evidence>
<accession>A0ABR7MCD6</accession>